<dbReference type="Proteomes" id="UP000652761">
    <property type="component" value="Unassembled WGS sequence"/>
</dbReference>
<gene>
    <name evidence="1" type="ORF">Taro_013911</name>
</gene>
<keyword evidence="2" id="KW-1185">Reference proteome</keyword>
<protein>
    <submittedName>
        <fullName evidence="1">Uncharacterized protein</fullName>
    </submittedName>
</protein>
<accession>A0A843UDE5</accession>
<sequence length="197" mass="21523">MSVVLCQATRVHTPAVNKYVGELLPRTGQGPYCTGIGSSFGPESHVVPNKQLVSTLDQVVSTPCSKHKTKSCKTGKVVLTLVQVVLTHCFKYKAKRSSSVDTSPGSVDTRDNSQNTFWPSWNSVSTLAQVVLTQCFKYKAKRSSSVDTSPGSVDTRDSYQNTFWPSWDSVSTLTQVVSTLEAFPEHLLGCFGTVCRH</sequence>
<dbReference type="AlphaFoldDB" id="A0A843UDE5"/>
<proteinExistence type="predicted"/>
<comment type="caution">
    <text evidence="1">The sequence shown here is derived from an EMBL/GenBank/DDBJ whole genome shotgun (WGS) entry which is preliminary data.</text>
</comment>
<organism evidence="1 2">
    <name type="scientific">Colocasia esculenta</name>
    <name type="common">Wild taro</name>
    <name type="synonym">Arum esculentum</name>
    <dbReference type="NCBI Taxonomy" id="4460"/>
    <lineage>
        <taxon>Eukaryota</taxon>
        <taxon>Viridiplantae</taxon>
        <taxon>Streptophyta</taxon>
        <taxon>Embryophyta</taxon>
        <taxon>Tracheophyta</taxon>
        <taxon>Spermatophyta</taxon>
        <taxon>Magnoliopsida</taxon>
        <taxon>Liliopsida</taxon>
        <taxon>Araceae</taxon>
        <taxon>Aroideae</taxon>
        <taxon>Colocasieae</taxon>
        <taxon>Colocasia</taxon>
    </lineage>
</organism>
<evidence type="ECO:0000313" key="1">
    <source>
        <dbReference type="EMBL" id="MQL81441.1"/>
    </source>
</evidence>
<name>A0A843UDE5_COLES</name>
<dbReference type="EMBL" id="NMUH01000567">
    <property type="protein sequence ID" value="MQL81441.1"/>
    <property type="molecule type" value="Genomic_DNA"/>
</dbReference>
<evidence type="ECO:0000313" key="2">
    <source>
        <dbReference type="Proteomes" id="UP000652761"/>
    </source>
</evidence>
<reference evidence="1" key="1">
    <citation type="submission" date="2017-07" db="EMBL/GenBank/DDBJ databases">
        <title>Taro Niue Genome Assembly and Annotation.</title>
        <authorList>
            <person name="Atibalentja N."/>
            <person name="Keating K."/>
            <person name="Fields C.J."/>
        </authorList>
    </citation>
    <scope>NUCLEOTIDE SEQUENCE</scope>
    <source>
        <strain evidence="1">Niue_2</strain>
        <tissue evidence="1">Leaf</tissue>
    </source>
</reference>